<accession>A0AA90H6J6</accession>
<dbReference type="EMBL" id="JABXJJ020000026">
    <property type="protein sequence ID" value="MDI5971860.1"/>
    <property type="molecule type" value="Genomic_DNA"/>
</dbReference>
<dbReference type="RefSeq" id="WP_271317989.1">
    <property type="nucleotide sequence ID" value="NZ_JABXJJ020000026.1"/>
</dbReference>
<evidence type="ECO:0000313" key="1">
    <source>
        <dbReference type="EMBL" id="MDI5971860.1"/>
    </source>
</evidence>
<reference evidence="1" key="1">
    <citation type="submission" date="2023-05" db="EMBL/GenBank/DDBJ databases">
        <title>Streptantibioticus silvisoli sp. nov., acidotolerant actinomycetes 1 from pine litter.</title>
        <authorList>
            <person name="Swiecimska M."/>
            <person name="Golinska P."/>
            <person name="Sangal V."/>
            <person name="Wachnowicz B."/>
            <person name="Goodfellow M."/>
        </authorList>
    </citation>
    <scope>NUCLEOTIDE SEQUENCE</scope>
    <source>
        <strain evidence="1">SL13</strain>
    </source>
</reference>
<proteinExistence type="predicted"/>
<name>A0AA90H6J6_9ACTN</name>
<protein>
    <submittedName>
        <fullName evidence="1">Uncharacterized protein</fullName>
    </submittedName>
</protein>
<gene>
    <name evidence="1" type="ORF">POF50_021415</name>
</gene>
<dbReference type="AlphaFoldDB" id="A0AA90H6J6"/>
<sequence>MKDYIGRHTAHSTTDFLELALGTPLDLWLGEDDETPEERAGRLDAARDILADDPELVDRTTRLAVETIGATMPDLLRLAPVPAVPAVRRRRRALGVGVAA</sequence>
<organism evidence="1">
    <name type="scientific">Streptantibioticus silvisoli</name>
    <dbReference type="NCBI Taxonomy" id="2705255"/>
    <lineage>
        <taxon>Bacteria</taxon>
        <taxon>Bacillati</taxon>
        <taxon>Actinomycetota</taxon>
        <taxon>Actinomycetes</taxon>
        <taxon>Kitasatosporales</taxon>
        <taxon>Streptomycetaceae</taxon>
        <taxon>Streptantibioticus</taxon>
    </lineage>
</organism>
<comment type="caution">
    <text evidence="1">The sequence shown here is derived from an EMBL/GenBank/DDBJ whole genome shotgun (WGS) entry which is preliminary data.</text>
</comment>